<comment type="caution">
    <text evidence="2">The sequence shown here is derived from an EMBL/GenBank/DDBJ whole genome shotgun (WGS) entry which is preliminary data.</text>
</comment>
<sequence length="315" mass="36618">MDKTIEMKKVFDRLSSNNQTFDFHTPVEMNADLKEYLNYYDFNHEKIAFHFGKVEIGKAKVIVQMFAPKSSKGTVILLHGYLDHVGHLRHIINFLNEHQYTVVSYDLQGHGLSDGDAASINKFEDYVLTLETLMEKVKEELDGPFYAIGHSTGGAILSNYALKHVNHSFEKVIFVAPLVRSNFWYLTKIGIYLMKAVPFIQRVKRNFRKNSSSHQYLDFVRSDPLQPDVIPLDWTDALIEWNEKIQSYRPVHTKTCIIQGTDDETVDWKYNIKFLTESFPDSKVVYIENGKHALFNESRPIRELVCSFIHQFINE</sequence>
<organism evidence="2 3">
    <name type="scientific">Aquibacillus albus</name>
    <dbReference type="NCBI Taxonomy" id="1168171"/>
    <lineage>
        <taxon>Bacteria</taxon>
        <taxon>Bacillati</taxon>
        <taxon>Bacillota</taxon>
        <taxon>Bacilli</taxon>
        <taxon>Bacillales</taxon>
        <taxon>Bacillaceae</taxon>
        <taxon>Aquibacillus</taxon>
    </lineage>
</organism>
<dbReference type="PANTHER" id="PTHR11614">
    <property type="entry name" value="PHOSPHOLIPASE-RELATED"/>
    <property type="match status" value="1"/>
</dbReference>
<dbReference type="InterPro" id="IPR000073">
    <property type="entry name" value="AB_hydrolase_1"/>
</dbReference>
<dbReference type="RefSeq" id="WP_204498289.1">
    <property type="nucleotide sequence ID" value="NZ_JAFBDR010000005.1"/>
</dbReference>
<accession>A0ABS2MYB7</accession>
<name>A0ABS2MYB7_9BACI</name>
<dbReference type="InterPro" id="IPR051044">
    <property type="entry name" value="MAG_DAG_Lipase"/>
</dbReference>
<dbReference type="Pfam" id="PF12146">
    <property type="entry name" value="Hydrolase_4"/>
    <property type="match status" value="1"/>
</dbReference>
<dbReference type="GO" id="GO:0004622">
    <property type="term" value="F:phosphatidylcholine lysophospholipase activity"/>
    <property type="evidence" value="ECO:0007669"/>
    <property type="project" value="UniProtKB-EC"/>
</dbReference>
<keyword evidence="2" id="KW-0378">Hydrolase</keyword>
<evidence type="ECO:0000313" key="3">
    <source>
        <dbReference type="Proteomes" id="UP001296943"/>
    </source>
</evidence>
<gene>
    <name evidence="2" type="ORF">JOC48_001360</name>
</gene>
<reference evidence="2 3" key="1">
    <citation type="submission" date="2021-01" db="EMBL/GenBank/DDBJ databases">
        <title>Genomic Encyclopedia of Type Strains, Phase IV (KMG-IV): sequencing the most valuable type-strain genomes for metagenomic binning, comparative biology and taxonomic classification.</title>
        <authorList>
            <person name="Goeker M."/>
        </authorList>
    </citation>
    <scope>NUCLEOTIDE SEQUENCE [LARGE SCALE GENOMIC DNA]</scope>
    <source>
        <strain evidence="2 3">DSM 23711</strain>
    </source>
</reference>
<dbReference type="Gene3D" id="3.40.50.1820">
    <property type="entry name" value="alpha/beta hydrolase"/>
    <property type="match status" value="1"/>
</dbReference>
<dbReference type="SUPFAM" id="SSF53474">
    <property type="entry name" value="alpha/beta-Hydrolases"/>
    <property type="match status" value="1"/>
</dbReference>
<dbReference type="PRINTS" id="PR00111">
    <property type="entry name" value="ABHYDROLASE"/>
</dbReference>
<dbReference type="Proteomes" id="UP001296943">
    <property type="component" value="Unassembled WGS sequence"/>
</dbReference>
<evidence type="ECO:0000313" key="2">
    <source>
        <dbReference type="EMBL" id="MBM7570882.1"/>
    </source>
</evidence>
<proteinExistence type="predicted"/>
<dbReference type="InterPro" id="IPR022742">
    <property type="entry name" value="Hydrolase_4"/>
</dbReference>
<protein>
    <submittedName>
        <fullName evidence="2">Lysophospholipase</fullName>
        <ecNumber evidence="2">3.1.1.5</ecNumber>
    </submittedName>
</protein>
<feature type="domain" description="Serine aminopeptidase S33" evidence="1">
    <location>
        <begin position="70"/>
        <end position="298"/>
    </location>
</feature>
<dbReference type="EMBL" id="JAFBDR010000005">
    <property type="protein sequence ID" value="MBM7570882.1"/>
    <property type="molecule type" value="Genomic_DNA"/>
</dbReference>
<dbReference type="InterPro" id="IPR029058">
    <property type="entry name" value="AB_hydrolase_fold"/>
</dbReference>
<evidence type="ECO:0000259" key="1">
    <source>
        <dbReference type="Pfam" id="PF12146"/>
    </source>
</evidence>
<dbReference type="EC" id="3.1.1.5" evidence="2"/>
<keyword evidence="3" id="KW-1185">Reference proteome</keyword>